<dbReference type="SUPFAM" id="SSF161098">
    <property type="entry name" value="MetI-like"/>
    <property type="match status" value="1"/>
</dbReference>
<dbReference type="InterPro" id="IPR000515">
    <property type="entry name" value="MetI-like"/>
</dbReference>
<dbReference type="GO" id="GO:0005886">
    <property type="term" value="C:plasma membrane"/>
    <property type="evidence" value="ECO:0007669"/>
    <property type="project" value="UniProtKB-SubCell"/>
</dbReference>
<feature type="transmembrane region" description="Helical" evidence="7">
    <location>
        <begin position="224"/>
        <end position="244"/>
    </location>
</feature>
<dbReference type="Proteomes" id="UP000198661">
    <property type="component" value="Unassembled WGS sequence"/>
</dbReference>
<gene>
    <name evidence="9" type="ORF">SAMN04488025_1476</name>
</gene>
<evidence type="ECO:0000256" key="6">
    <source>
        <dbReference type="ARBA" id="ARBA00023136"/>
    </source>
</evidence>
<evidence type="ECO:0000256" key="5">
    <source>
        <dbReference type="ARBA" id="ARBA00022989"/>
    </source>
</evidence>
<evidence type="ECO:0000259" key="8">
    <source>
        <dbReference type="PROSITE" id="PS50928"/>
    </source>
</evidence>
<evidence type="ECO:0000256" key="2">
    <source>
        <dbReference type="ARBA" id="ARBA00022448"/>
    </source>
</evidence>
<feature type="transmembrane region" description="Helical" evidence="7">
    <location>
        <begin position="91"/>
        <end position="111"/>
    </location>
</feature>
<evidence type="ECO:0000313" key="9">
    <source>
        <dbReference type="EMBL" id="SFG55574.1"/>
    </source>
</evidence>
<evidence type="ECO:0000256" key="4">
    <source>
        <dbReference type="ARBA" id="ARBA00022692"/>
    </source>
</evidence>
<dbReference type="STRING" id="201973.SAMN04488025_1476"/>
<sequence length="309" mass="34993">MKPQTTVVTKPAARRKRLSLLSDPVMGYLFTLPVIVSLAVFLIGPIFYAFFLSFQSFTFLNPEGAEFVGLDNYIQMFQDERFLRALLNTSIYSLGVVPVQVSIALMLALIVNSKIKGKTFFRVAYFLPTVTSTVAVSVMFLFLFKKDGLVNHILGFFGIAARSWFDDVTFALPSIMMMAVWSTVGQFMVIYLAGLQDIPDDLYEAAQIDGANRWQQFWHITLPMLKPTTFFIVVMSIIGTFQVFDQMYVISGGDGGPLDATLTVVLYLYNKAFRDFEMGYASAIAFFLFFVILILTLIQRKFFGEEMRM</sequence>
<dbReference type="PANTHER" id="PTHR30193:SF37">
    <property type="entry name" value="INNER MEMBRANE ABC TRANSPORTER PERMEASE PROTEIN YCJO"/>
    <property type="match status" value="1"/>
</dbReference>
<organism evidence="9 10">
    <name type="scientific">Planifilum fulgidum</name>
    <dbReference type="NCBI Taxonomy" id="201973"/>
    <lineage>
        <taxon>Bacteria</taxon>
        <taxon>Bacillati</taxon>
        <taxon>Bacillota</taxon>
        <taxon>Bacilli</taxon>
        <taxon>Bacillales</taxon>
        <taxon>Thermoactinomycetaceae</taxon>
        <taxon>Planifilum</taxon>
    </lineage>
</organism>
<comment type="similarity">
    <text evidence="7">Belongs to the binding-protein-dependent transport system permease family.</text>
</comment>
<comment type="subcellular location">
    <subcellularLocation>
        <location evidence="1 7">Cell membrane</location>
        <topology evidence="1 7">Multi-pass membrane protein</topology>
    </subcellularLocation>
</comment>
<keyword evidence="3" id="KW-1003">Cell membrane</keyword>
<dbReference type="EMBL" id="FOOK01000047">
    <property type="protein sequence ID" value="SFG55574.1"/>
    <property type="molecule type" value="Genomic_DNA"/>
</dbReference>
<dbReference type="CDD" id="cd06261">
    <property type="entry name" value="TM_PBP2"/>
    <property type="match status" value="1"/>
</dbReference>
<evidence type="ECO:0000313" key="10">
    <source>
        <dbReference type="Proteomes" id="UP000198661"/>
    </source>
</evidence>
<evidence type="ECO:0000256" key="3">
    <source>
        <dbReference type="ARBA" id="ARBA00022475"/>
    </source>
</evidence>
<dbReference type="AlphaFoldDB" id="A0A1I2SRR7"/>
<protein>
    <submittedName>
        <fullName evidence="9">Carbohydrate ABC transporter membrane protein 1, CUT1 family</fullName>
    </submittedName>
</protein>
<keyword evidence="5 7" id="KW-1133">Transmembrane helix</keyword>
<evidence type="ECO:0000256" key="1">
    <source>
        <dbReference type="ARBA" id="ARBA00004651"/>
    </source>
</evidence>
<feature type="domain" description="ABC transmembrane type-1" evidence="8">
    <location>
        <begin position="86"/>
        <end position="299"/>
    </location>
</feature>
<accession>A0A1I2SRR7</accession>
<keyword evidence="10" id="KW-1185">Reference proteome</keyword>
<proteinExistence type="inferred from homology"/>
<feature type="transmembrane region" description="Helical" evidence="7">
    <location>
        <begin position="278"/>
        <end position="298"/>
    </location>
</feature>
<keyword evidence="6 7" id="KW-0472">Membrane</keyword>
<dbReference type="InterPro" id="IPR035906">
    <property type="entry name" value="MetI-like_sf"/>
</dbReference>
<dbReference type="Pfam" id="PF00528">
    <property type="entry name" value="BPD_transp_1"/>
    <property type="match status" value="1"/>
</dbReference>
<evidence type="ECO:0000256" key="7">
    <source>
        <dbReference type="RuleBase" id="RU363032"/>
    </source>
</evidence>
<feature type="transmembrane region" description="Helical" evidence="7">
    <location>
        <begin position="170"/>
        <end position="193"/>
    </location>
</feature>
<dbReference type="PANTHER" id="PTHR30193">
    <property type="entry name" value="ABC TRANSPORTER PERMEASE PROTEIN"/>
    <property type="match status" value="1"/>
</dbReference>
<reference evidence="9 10" key="1">
    <citation type="submission" date="2016-10" db="EMBL/GenBank/DDBJ databases">
        <authorList>
            <person name="de Groot N.N."/>
        </authorList>
    </citation>
    <scope>NUCLEOTIDE SEQUENCE [LARGE SCALE GENOMIC DNA]</scope>
    <source>
        <strain evidence="9 10">DSM 44945</strain>
    </source>
</reference>
<dbReference type="Gene3D" id="1.10.3720.10">
    <property type="entry name" value="MetI-like"/>
    <property type="match status" value="1"/>
</dbReference>
<dbReference type="PROSITE" id="PS50928">
    <property type="entry name" value="ABC_TM1"/>
    <property type="match status" value="1"/>
</dbReference>
<keyword evidence="2 7" id="KW-0813">Transport</keyword>
<dbReference type="GO" id="GO:0055085">
    <property type="term" value="P:transmembrane transport"/>
    <property type="evidence" value="ECO:0007669"/>
    <property type="project" value="InterPro"/>
</dbReference>
<name>A0A1I2SRR7_9BACL</name>
<feature type="transmembrane region" description="Helical" evidence="7">
    <location>
        <begin position="25"/>
        <end position="51"/>
    </location>
</feature>
<keyword evidence="4 7" id="KW-0812">Transmembrane</keyword>
<feature type="transmembrane region" description="Helical" evidence="7">
    <location>
        <begin position="123"/>
        <end position="144"/>
    </location>
</feature>
<dbReference type="InterPro" id="IPR051393">
    <property type="entry name" value="ABC_transporter_permease"/>
</dbReference>